<accession>A0A921E7Z7</accession>
<dbReference type="Pfam" id="PF05193">
    <property type="entry name" value="Peptidase_M16_C"/>
    <property type="match status" value="1"/>
</dbReference>
<dbReference type="EMBL" id="DYXT01000011">
    <property type="protein sequence ID" value="HJE38421.1"/>
    <property type="molecule type" value="Genomic_DNA"/>
</dbReference>
<dbReference type="InterPro" id="IPR011765">
    <property type="entry name" value="Pept_M16_N"/>
</dbReference>
<dbReference type="PANTHER" id="PTHR43690:SF17">
    <property type="entry name" value="PROTEIN YHJJ"/>
    <property type="match status" value="1"/>
</dbReference>
<evidence type="ECO:0000313" key="8">
    <source>
        <dbReference type="EMBL" id="HJE38421.1"/>
    </source>
</evidence>
<keyword evidence="5" id="KW-0482">Metalloprotease</keyword>
<keyword evidence="4" id="KW-0862">Zinc</keyword>
<dbReference type="InterPro" id="IPR007863">
    <property type="entry name" value="Peptidase_M16_C"/>
</dbReference>
<evidence type="ECO:0000259" key="6">
    <source>
        <dbReference type="Pfam" id="PF00675"/>
    </source>
</evidence>
<dbReference type="Gene3D" id="3.30.830.10">
    <property type="entry name" value="Metalloenzyme, LuxS/M16 peptidase-like"/>
    <property type="match status" value="2"/>
</dbReference>
<protein>
    <submittedName>
        <fullName evidence="8">Insulinase family protein</fullName>
    </submittedName>
</protein>
<dbReference type="SUPFAM" id="SSF63411">
    <property type="entry name" value="LuxS/MPP-like metallohydrolase"/>
    <property type="match status" value="2"/>
</dbReference>
<reference evidence="8" key="1">
    <citation type="journal article" date="2021" name="PeerJ">
        <title>Extensive microbial diversity within the chicken gut microbiome revealed by metagenomics and culture.</title>
        <authorList>
            <person name="Gilroy R."/>
            <person name="Ravi A."/>
            <person name="Getino M."/>
            <person name="Pursley I."/>
            <person name="Horton D.L."/>
            <person name="Alikhan N.F."/>
            <person name="Baker D."/>
            <person name="Gharbi K."/>
            <person name="Hall N."/>
            <person name="Watson M."/>
            <person name="Adriaenssens E.M."/>
            <person name="Foster-Nyarko E."/>
            <person name="Jarju S."/>
            <person name="Secka A."/>
            <person name="Antonio M."/>
            <person name="Oren A."/>
            <person name="Chaudhuri R.R."/>
            <person name="La Ragione R."/>
            <person name="Hildebrand F."/>
            <person name="Pallen M.J."/>
        </authorList>
    </citation>
    <scope>NUCLEOTIDE SEQUENCE</scope>
    <source>
        <strain evidence="8">4100</strain>
    </source>
</reference>
<evidence type="ECO:0000259" key="7">
    <source>
        <dbReference type="Pfam" id="PF05193"/>
    </source>
</evidence>
<keyword evidence="2" id="KW-0645">Protease</keyword>
<dbReference type="GO" id="GO:0046872">
    <property type="term" value="F:metal ion binding"/>
    <property type="evidence" value="ECO:0007669"/>
    <property type="project" value="InterPro"/>
</dbReference>
<sequence>MAEITRHTLPNGLRIVHCYDPSTVMVAVDVMYNVGARDESPQRTGMAHLFEHLMFGGSVNIPAFDREVEVAGGMSNAWTSNDFTNFYIVLPAINAETAFWLESDRMLSPAFSERTLEVQRGVVIEEFKQTCLNRPYGDMSHHMRRMAFDSHPYSWPTIGLTPDHIRDVTMEDVKDFFFSHYAPNNAVLAVCGNITADDTLRLAEKWFGTIPSRPIAPREYPRLTDIDGPRHAEAGGNVPQTALTIAFRMPGYGEEGYLECDQITDILASGHASRFYRNIMMSDPLFTYADASILGSDEPGLLMLNARITSDTDSDIARATQRLIDEASRIWSEGVTDDEAARAHTRYESQHTFAMLSYLNKAQTLAQTEMQHDDIDTLVDRYNAITPAMLRRVAEEIITPAKAMTLIYHPAGRQS</sequence>
<evidence type="ECO:0000256" key="1">
    <source>
        <dbReference type="ARBA" id="ARBA00007261"/>
    </source>
</evidence>
<dbReference type="AlphaFoldDB" id="A0A921E7Z7"/>
<comment type="similarity">
    <text evidence="1">Belongs to the peptidase M16 family.</text>
</comment>
<gene>
    <name evidence="8" type="ORF">K8V47_01465</name>
</gene>
<evidence type="ECO:0000256" key="3">
    <source>
        <dbReference type="ARBA" id="ARBA00022801"/>
    </source>
</evidence>
<feature type="domain" description="Peptidase M16 N-terminal" evidence="6">
    <location>
        <begin position="15"/>
        <end position="129"/>
    </location>
</feature>
<dbReference type="Proteomes" id="UP000711407">
    <property type="component" value="Unassembled WGS sequence"/>
</dbReference>
<evidence type="ECO:0000256" key="2">
    <source>
        <dbReference type="ARBA" id="ARBA00022670"/>
    </source>
</evidence>
<feature type="domain" description="Peptidase M16 C-terminal" evidence="7">
    <location>
        <begin position="167"/>
        <end position="343"/>
    </location>
</feature>
<dbReference type="Pfam" id="PF00675">
    <property type="entry name" value="Peptidase_M16"/>
    <property type="match status" value="1"/>
</dbReference>
<dbReference type="GO" id="GO:0008237">
    <property type="term" value="F:metallopeptidase activity"/>
    <property type="evidence" value="ECO:0007669"/>
    <property type="project" value="UniProtKB-KW"/>
</dbReference>
<name>A0A921E7Z7_9BACT</name>
<dbReference type="PANTHER" id="PTHR43690">
    <property type="entry name" value="NARDILYSIN"/>
    <property type="match status" value="1"/>
</dbReference>
<evidence type="ECO:0000256" key="4">
    <source>
        <dbReference type="ARBA" id="ARBA00022833"/>
    </source>
</evidence>
<organism evidence="8 9">
    <name type="scientific">Candidatus Amulumruptor caecigallinarius</name>
    <dbReference type="NCBI Taxonomy" id="2109911"/>
    <lineage>
        <taxon>Bacteria</taxon>
        <taxon>Pseudomonadati</taxon>
        <taxon>Bacteroidota</taxon>
        <taxon>Bacteroidia</taxon>
        <taxon>Bacteroidales</taxon>
        <taxon>Muribaculaceae</taxon>
        <taxon>Candidatus Amulumruptor</taxon>
    </lineage>
</organism>
<reference evidence="8" key="2">
    <citation type="submission" date="2021-09" db="EMBL/GenBank/DDBJ databases">
        <authorList>
            <person name="Gilroy R."/>
        </authorList>
    </citation>
    <scope>NUCLEOTIDE SEQUENCE</scope>
    <source>
        <strain evidence="8">4100</strain>
    </source>
</reference>
<evidence type="ECO:0000256" key="5">
    <source>
        <dbReference type="ARBA" id="ARBA00023049"/>
    </source>
</evidence>
<dbReference type="InterPro" id="IPR011249">
    <property type="entry name" value="Metalloenz_LuxS/M16"/>
</dbReference>
<dbReference type="InterPro" id="IPR050626">
    <property type="entry name" value="Peptidase_M16"/>
</dbReference>
<comment type="caution">
    <text evidence="8">The sequence shown here is derived from an EMBL/GenBank/DDBJ whole genome shotgun (WGS) entry which is preliminary data.</text>
</comment>
<proteinExistence type="inferred from homology"/>
<keyword evidence="3" id="KW-0378">Hydrolase</keyword>
<evidence type="ECO:0000313" key="9">
    <source>
        <dbReference type="Proteomes" id="UP000711407"/>
    </source>
</evidence>
<dbReference type="GO" id="GO:0006508">
    <property type="term" value="P:proteolysis"/>
    <property type="evidence" value="ECO:0007669"/>
    <property type="project" value="UniProtKB-KW"/>
</dbReference>